<dbReference type="NCBIfam" id="TIGR00551">
    <property type="entry name" value="nadB"/>
    <property type="match status" value="1"/>
</dbReference>
<evidence type="ECO:0000256" key="2">
    <source>
        <dbReference type="ARBA" id="ARBA00004950"/>
    </source>
</evidence>
<dbReference type="NCBIfam" id="NF006567">
    <property type="entry name" value="PRK09077.1"/>
    <property type="match status" value="1"/>
</dbReference>
<dbReference type="PANTHER" id="PTHR42716:SF2">
    <property type="entry name" value="L-ASPARTATE OXIDASE, CHLOROPLASTIC"/>
    <property type="match status" value="1"/>
</dbReference>
<evidence type="ECO:0000256" key="9">
    <source>
        <dbReference type="ARBA" id="ARBA00048305"/>
    </source>
</evidence>
<dbReference type="InterPro" id="IPR037099">
    <property type="entry name" value="Fum_R/Succ_DH_flav-like_C_sf"/>
</dbReference>
<dbReference type="EMBL" id="WFLN01000005">
    <property type="protein sequence ID" value="KAB8031987.1"/>
    <property type="molecule type" value="Genomic_DNA"/>
</dbReference>
<comment type="similarity">
    <text evidence="3 11">Belongs to the FAD-dependent oxidoreductase 2 family. NadB subfamily.</text>
</comment>
<evidence type="ECO:0000256" key="4">
    <source>
        <dbReference type="ARBA" id="ARBA00012173"/>
    </source>
</evidence>
<dbReference type="InterPro" id="IPR015939">
    <property type="entry name" value="Fum_Rdtase/Succ_DH_flav-like_C"/>
</dbReference>
<dbReference type="EC" id="1.4.3.16" evidence="4 10"/>
<dbReference type="SUPFAM" id="SSF51905">
    <property type="entry name" value="FAD/NAD(P)-binding domain"/>
    <property type="match status" value="1"/>
</dbReference>
<comment type="cofactor">
    <cofactor evidence="1 11">
        <name>FAD</name>
        <dbReference type="ChEBI" id="CHEBI:57692"/>
    </cofactor>
</comment>
<dbReference type="SUPFAM" id="SSF56425">
    <property type="entry name" value="Succinate dehydrogenase/fumarate reductase flavoprotein, catalytic domain"/>
    <property type="match status" value="1"/>
</dbReference>
<dbReference type="InterPro" id="IPR036188">
    <property type="entry name" value="FAD/NAD-bd_sf"/>
</dbReference>
<proteinExistence type="inferred from homology"/>
<comment type="subcellular location">
    <subcellularLocation>
        <location evidence="11">Cytoplasm</location>
    </subcellularLocation>
</comment>
<evidence type="ECO:0000256" key="6">
    <source>
        <dbReference type="ARBA" id="ARBA00022642"/>
    </source>
</evidence>
<dbReference type="AlphaFoldDB" id="A0A833N252"/>
<evidence type="ECO:0000259" key="13">
    <source>
        <dbReference type="Pfam" id="PF02910"/>
    </source>
</evidence>
<dbReference type="FunFam" id="3.90.700.10:FF:000002">
    <property type="entry name" value="L-aspartate oxidase"/>
    <property type="match status" value="1"/>
</dbReference>
<dbReference type="GO" id="GO:0034628">
    <property type="term" value="P:'de novo' NAD+ biosynthetic process from L-aspartate"/>
    <property type="evidence" value="ECO:0007669"/>
    <property type="project" value="TreeGrafter"/>
</dbReference>
<keyword evidence="8 11" id="KW-0560">Oxidoreductase</keyword>
<keyword evidence="5 11" id="KW-0285">Flavoprotein</keyword>
<evidence type="ECO:0000256" key="8">
    <source>
        <dbReference type="ARBA" id="ARBA00023002"/>
    </source>
</evidence>
<feature type="domain" description="Fumarate reductase/succinate dehydrogenase flavoprotein-like C-terminal" evidence="13">
    <location>
        <begin position="451"/>
        <end position="543"/>
    </location>
</feature>
<dbReference type="Gene3D" id="3.50.50.60">
    <property type="entry name" value="FAD/NAD(P)-binding domain"/>
    <property type="match status" value="1"/>
</dbReference>
<evidence type="ECO:0000256" key="3">
    <source>
        <dbReference type="ARBA" id="ARBA00008562"/>
    </source>
</evidence>
<reference evidence="14 15" key="1">
    <citation type="submission" date="2019-10" db="EMBL/GenBank/DDBJ databases">
        <title>New genus of Silvanigrellaceae.</title>
        <authorList>
            <person name="Pitt A."/>
            <person name="Hahn M.W."/>
        </authorList>
    </citation>
    <scope>NUCLEOTIDE SEQUENCE [LARGE SCALE GENOMIC DNA]</scope>
    <source>
        <strain evidence="14 15">33A1-SZDP</strain>
    </source>
</reference>
<feature type="domain" description="FAD-dependent oxidoreductase 2 FAD-binding" evidence="12">
    <location>
        <begin position="16"/>
        <end position="400"/>
    </location>
</feature>
<evidence type="ECO:0000256" key="1">
    <source>
        <dbReference type="ARBA" id="ARBA00001974"/>
    </source>
</evidence>
<name>A0A833N252_9BACT</name>
<keyword evidence="6 11" id="KW-0662">Pyridine nucleotide biosynthesis</keyword>
<protein>
    <recommendedName>
        <fullName evidence="4 10">L-aspartate oxidase</fullName>
        <ecNumber evidence="4 10">1.4.3.16</ecNumber>
    </recommendedName>
</protein>
<sequence length="545" mass="60399">MKKKSSLQVIDNVTFDFLIIGSGVAGASLALKLSAYGKVGLLCKESFFECNTRWAQGGIASVLSENDSYNLHIKDTLIAGAGLCHEKTVEKVIGAGPNTIKQLINLGVQFTQNSNENRLYYEYHLTKEGGHSARRIIHAADMTGIALQDTLSSKVTENKNIVLLEYHTAIDLIVTDKVTPDFSRNRALGAYVLNEKSKCIYAILAKATILATGGHGKLYLYTSNPDVASGDGVAMAWRAGARVANLEFMQFHPTCLYSPKTKNFLISEALRGEGALLKTLDGQRFMENIHPLKELAPRDIVARAIDSQIKKSGDPYVLLDISHKEPEFIKTHFPGIYAKCLEIGLDITQNAIPVVPAAHYSCGGIVTDIRGRTGIKSLWALGEVACTGLHGANRLASNSLLEGLVFADFVYEDIKNLLSDLNLYRNPDVPKWELGTAAEPDEMVVISQLWDEIRRTMWNYVGIVRTEKRLARAAARIDQICQEIETYYWNIIPSRSLIEVRNLATVAQLTVKCARMRKESRGIHYSLDYPLTDDIKYKKDTVVLS</sequence>
<comment type="function">
    <text evidence="11">Catalyzes the oxidation of L-aspartate to iminoaspartate.</text>
</comment>
<evidence type="ECO:0000313" key="14">
    <source>
        <dbReference type="EMBL" id="KAB8031987.1"/>
    </source>
</evidence>
<comment type="caution">
    <text evidence="14">The sequence shown here is derived from an EMBL/GenBank/DDBJ whole genome shotgun (WGS) entry which is preliminary data.</text>
</comment>
<dbReference type="Pfam" id="PF00890">
    <property type="entry name" value="FAD_binding_2"/>
    <property type="match status" value="1"/>
</dbReference>
<dbReference type="PRINTS" id="PR00368">
    <property type="entry name" value="FADPNR"/>
</dbReference>
<dbReference type="PANTHER" id="PTHR42716">
    <property type="entry name" value="L-ASPARTATE OXIDASE"/>
    <property type="match status" value="1"/>
</dbReference>
<dbReference type="InterPro" id="IPR027477">
    <property type="entry name" value="Succ_DH/fumarate_Rdtase_cat_sf"/>
</dbReference>
<accession>A0A833N252</accession>
<evidence type="ECO:0000259" key="12">
    <source>
        <dbReference type="Pfam" id="PF00890"/>
    </source>
</evidence>
<dbReference type="GO" id="GO:0008734">
    <property type="term" value="F:L-aspartate oxidase activity"/>
    <property type="evidence" value="ECO:0007669"/>
    <property type="project" value="UniProtKB-UniRule"/>
</dbReference>
<dbReference type="GO" id="GO:0005737">
    <property type="term" value="C:cytoplasm"/>
    <property type="evidence" value="ECO:0007669"/>
    <property type="project" value="UniProtKB-SubCell"/>
</dbReference>
<evidence type="ECO:0000256" key="10">
    <source>
        <dbReference type="NCBIfam" id="TIGR00551"/>
    </source>
</evidence>
<evidence type="ECO:0000256" key="11">
    <source>
        <dbReference type="RuleBase" id="RU362049"/>
    </source>
</evidence>
<comment type="pathway">
    <text evidence="2 11">Cofactor biosynthesis; NAD(+) biosynthesis; iminoaspartate from L-aspartate (oxidase route): step 1/1.</text>
</comment>
<evidence type="ECO:0000313" key="15">
    <source>
        <dbReference type="Proteomes" id="UP000442694"/>
    </source>
</evidence>
<dbReference type="UniPathway" id="UPA00253">
    <property type="reaction ID" value="UER00326"/>
</dbReference>
<dbReference type="Pfam" id="PF02910">
    <property type="entry name" value="Succ_DH_flav_C"/>
    <property type="match status" value="1"/>
</dbReference>
<evidence type="ECO:0000256" key="7">
    <source>
        <dbReference type="ARBA" id="ARBA00022827"/>
    </source>
</evidence>
<dbReference type="Proteomes" id="UP000442694">
    <property type="component" value="Unassembled WGS sequence"/>
</dbReference>
<dbReference type="FunFam" id="1.20.58.100:FF:000002">
    <property type="entry name" value="L-aspartate oxidase"/>
    <property type="match status" value="1"/>
</dbReference>
<evidence type="ECO:0000256" key="5">
    <source>
        <dbReference type="ARBA" id="ARBA00022630"/>
    </source>
</evidence>
<gene>
    <name evidence="14" type="primary">nadB</name>
    <name evidence="14" type="ORF">GCL57_04895</name>
</gene>
<dbReference type="InterPro" id="IPR003953">
    <property type="entry name" value="FAD-dep_OxRdtase_2_FAD-bd"/>
</dbReference>
<dbReference type="Gene3D" id="3.90.700.10">
    <property type="entry name" value="Succinate dehydrogenase/fumarate reductase flavoprotein, catalytic domain"/>
    <property type="match status" value="1"/>
</dbReference>
<organism evidence="14 15">
    <name type="scientific">Fluviispira multicolorata</name>
    <dbReference type="NCBI Taxonomy" id="2654512"/>
    <lineage>
        <taxon>Bacteria</taxon>
        <taxon>Pseudomonadati</taxon>
        <taxon>Bdellovibrionota</taxon>
        <taxon>Oligoflexia</taxon>
        <taxon>Silvanigrellales</taxon>
        <taxon>Silvanigrellaceae</taxon>
        <taxon>Fluviispira</taxon>
    </lineage>
</organism>
<dbReference type="SUPFAM" id="SSF46977">
    <property type="entry name" value="Succinate dehydrogenase/fumarate reductase flavoprotein C-terminal domain"/>
    <property type="match status" value="1"/>
</dbReference>
<keyword evidence="7 11" id="KW-0274">FAD</keyword>
<keyword evidence="15" id="KW-1185">Reference proteome</keyword>
<dbReference type="InterPro" id="IPR005288">
    <property type="entry name" value="NadB"/>
</dbReference>
<comment type="catalytic activity">
    <reaction evidence="9">
        <text>L-aspartate + O2 = iminosuccinate + H2O2</text>
        <dbReference type="Rhea" id="RHEA:25876"/>
        <dbReference type="ChEBI" id="CHEBI:15379"/>
        <dbReference type="ChEBI" id="CHEBI:16240"/>
        <dbReference type="ChEBI" id="CHEBI:29991"/>
        <dbReference type="ChEBI" id="CHEBI:77875"/>
        <dbReference type="EC" id="1.4.3.16"/>
    </reaction>
    <physiologicalReaction direction="left-to-right" evidence="9">
        <dbReference type="Rhea" id="RHEA:25877"/>
    </physiologicalReaction>
</comment>
<dbReference type="Gene3D" id="1.20.58.100">
    <property type="entry name" value="Fumarate reductase/succinate dehydrogenase flavoprotein-like, C-terminal domain"/>
    <property type="match status" value="1"/>
</dbReference>
<dbReference type="RefSeq" id="WP_152212162.1">
    <property type="nucleotide sequence ID" value="NZ_WFLN01000005.1"/>
</dbReference>